<keyword evidence="3" id="KW-1185">Reference proteome</keyword>
<evidence type="ECO:0000256" key="1">
    <source>
        <dbReference type="SAM" id="MobiDB-lite"/>
    </source>
</evidence>
<evidence type="ECO:0000313" key="2">
    <source>
        <dbReference type="EMBL" id="KUI66149.1"/>
    </source>
</evidence>
<sequence>MQKSHRLANGRNGTQNSNGPIIAEVGRWTWSLCPVRRVRKIYDEHGRPPKRTKHRYGSHNLAQADESAQSDMEEVEAKLIDTSFDGHEEQYQREFDIIPFHHLPPNTMIQLCRDLAVLGEQVFHQQNNDGMKESFNRVKNSIPECSLPSEISNHLEHMLDIVLDYQGNMPGPATYSQPSDDEIEFEDPDTTRDSQGQFELTRDRVVQHEEEM</sequence>
<feature type="compositionally biased region" description="Basic residues" evidence="1">
    <location>
        <begin position="48"/>
        <end position="57"/>
    </location>
</feature>
<dbReference type="Proteomes" id="UP000078559">
    <property type="component" value="Chromosome 2"/>
</dbReference>
<protein>
    <submittedName>
        <fullName evidence="2">Uncharacterized protein</fullName>
    </submittedName>
</protein>
<feature type="region of interest" description="Disordered" evidence="1">
    <location>
        <begin position="44"/>
        <end position="69"/>
    </location>
</feature>
<dbReference type="EMBL" id="CM003099">
    <property type="protein sequence ID" value="KUI66149.1"/>
    <property type="molecule type" value="Genomic_DNA"/>
</dbReference>
<evidence type="ECO:0000313" key="3">
    <source>
        <dbReference type="Proteomes" id="UP000078559"/>
    </source>
</evidence>
<name>A0A194VPP4_CYTMA</name>
<feature type="region of interest" description="Disordered" evidence="1">
    <location>
        <begin position="1"/>
        <end position="20"/>
    </location>
</feature>
<proteinExistence type="predicted"/>
<dbReference type="SMR" id="A0A194VPP4"/>
<feature type="region of interest" description="Disordered" evidence="1">
    <location>
        <begin position="169"/>
        <end position="197"/>
    </location>
</feature>
<reference evidence="2" key="1">
    <citation type="submission" date="2014-12" db="EMBL/GenBank/DDBJ databases">
        <title>Genome Sequence of Valsa Canker Pathogens Uncovers a Specific Adaption of Colonization on Woody Bark.</title>
        <authorList>
            <person name="Yin Z."/>
            <person name="Liu H."/>
            <person name="Gao X."/>
            <person name="Li Z."/>
            <person name="Song N."/>
            <person name="Ke X."/>
            <person name="Dai Q."/>
            <person name="Wu Y."/>
            <person name="Sun Y."/>
            <person name="Xu J.-R."/>
            <person name="Kang Z.K."/>
            <person name="Wang L."/>
            <person name="Huang L."/>
        </authorList>
    </citation>
    <scope>NUCLEOTIDE SEQUENCE [LARGE SCALE GENOMIC DNA]</scope>
    <source>
        <strain evidence="2">03-8</strain>
    </source>
</reference>
<organism evidence="2 3">
    <name type="scientific">Cytospora mali</name>
    <name type="common">Apple Valsa canker fungus</name>
    <name type="synonym">Valsa mali</name>
    <dbReference type="NCBI Taxonomy" id="578113"/>
    <lineage>
        <taxon>Eukaryota</taxon>
        <taxon>Fungi</taxon>
        <taxon>Dikarya</taxon>
        <taxon>Ascomycota</taxon>
        <taxon>Pezizomycotina</taxon>
        <taxon>Sordariomycetes</taxon>
        <taxon>Sordariomycetidae</taxon>
        <taxon>Diaporthales</taxon>
        <taxon>Cytosporaceae</taxon>
        <taxon>Cytospora</taxon>
    </lineage>
</organism>
<accession>A0A194VPP4</accession>
<dbReference type="AlphaFoldDB" id="A0A194VPP4"/>
<feature type="compositionally biased region" description="Acidic residues" evidence="1">
    <location>
        <begin position="179"/>
        <end position="188"/>
    </location>
</feature>
<gene>
    <name evidence="2" type="ORF">VM1G_02330</name>
</gene>